<evidence type="ECO:0000256" key="1">
    <source>
        <dbReference type="ARBA" id="ARBA00002388"/>
    </source>
</evidence>
<keyword evidence="4" id="KW-0732">Signal</keyword>
<dbReference type="InterPro" id="IPR029000">
    <property type="entry name" value="Cyclophilin-like_dom_sf"/>
</dbReference>
<dbReference type="PROSITE" id="PS00170">
    <property type="entry name" value="CSA_PPIASE_1"/>
    <property type="match status" value="1"/>
</dbReference>
<dbReference type="InterPro" id="IPR002130">
    <property type="entry name" value="Cyclophilin-type_PPIase_dom"/>
</dbReference>
<dbReference type="Gene3D" id="2.40.100.10">
    <property type="entry name" value="Cyclophilin-like"/>
    <property type="match status" value="1"/>
</dbReference>
<evidence type="ECO:0000313" key="6">
    <source>
        <dbReference type="EMBL" id="MCC2135764.1"/>
    </source>
</evidence>
<dbReference type="PANTHER" id="PTHR45625">
    <property type="entry name" value="PEPTIDYL-PROLYL CIS-TRANS ISOMERASE-RELATED"/>
    <property type="match status" value="1"/>
</dbReference>
<evidence type="ECO:0000256" key="2">
    <source>
        <dbReference type="ARBA" id="ARBA00023110"/>
    </source>
</evidence>
<sequence>MKKMKLLCAALTVIMLLTACSGSTSSAAEKVIGTTDKVVAADTLKPLAKADKEKLGYQLDMPEKGEEICVLTTNYGTIRMRFFPDAAPKAVYSFKSLALSGYYDGVTFHRVIDDFMIQGGDPLGNGTGGESIWGENYDDEFHENLVNITGAVSCANSGANTNGSQFFINCTEPGKIDWDTYDQYYQVYKSAPEKFTSMYGGTLDMDKVTDAYKELYDKNGGNTHLDGAYSTAGTGHTVFAQVFDGMDVVRSIMGVETDSNDKPLEDVTILSAEIVPYE</sequence>
<keyword evidence="2 4" id="KW-0697">Rotamase</keyword>
<dbReference type="PROSITE" id="PS51257">
    <property type="entry name" value="PROKAR_LIPOPROTEIN"/>
    <property type="match status" value="1"/>
</dbReference>
<dbReference type="EC" id="5.2.1.8" evidence="4"/>
<dbReference type="Pfam" id="PF00160">
    <property type="entry name" value="Pro_isomerase"/>
    <property type="match status" value="1"/>
</dbReference>
<comment type="caution">
    <text evidence="6">The sequence shown here is derived from an EMBL/GenBank/DDBJ whole genome shotgun (WGS) entry which is preliminary data.</text>
</comment>
<comment type="similarity">
    <text evidence="4">Belongs to the cyclophilin-type PPIase family.</text>
</comment>
<feature type="domain" description="PPIase cyclophilin-type" evidence="5">
    <location>
        <begin position="67"/>
        <end position="274"/>
    </location>
</feature>
<keyword evidence="7" id="KW-1185">Reference proteome</keyword>
<evidence type="ECO:0000313" key="7">
    <source>
        <dbReference type="Proteomes" id="UP001199424"/>
    </source>
</evidence>
<dbReference type="PANTHER" id="PTHR45625:SF4">
    <property type="entry name" value="PEPTIDYLPROLYL ISOMERASE DOMAIN AND WD REPEAT-CONTAINING PROTEIN 1"/>
    <property type="match status" value="1"/>
</dbReference>
<feature type="signal peptide" evidence="4">
    <location>
        <begin position="1"/>
        <end position="27"/>
    </location>
</feature>
<dbReference type="Proteomes" id="UP001199424">
    <property type="component" value="Unassembled WGS sequence"/>
</dbReference>
<dbReference type="GO" id="GO:0006457">
    <property type="term" value="P:protein folding"/>
    <property type="evidence" value="ECO:0007669"/>
    <property type="project" value="InterPro"/>
</dbReference>
<proteinExistence type="inferred from homology"/>
<dbReference type="InterPro" id="IPR044666">
    <property type="entry name" value="Cyclophilin_A-like"/>
</dbReference>
<feature type="chain" id="PRO_5041783599" description="Peptidyl-prolyl cis-trans isomerase" evidence="4">
    <location>
        <begin position="28"/>
        <end position="278"/>
    </location>
</feature>
<accession>A0AAE3AFD4</accession>
<dbReference type="AlphaFoldDB" id="A0AAE3AFD4"/>
<dbReference type="PROSITE" id="PS50072">
    <property type="entry name" value="CSA_PPIASE_2"/>
    <property type="match status" value="1"/>
</dbReference>
<name>A0AAE3AFD4_9FIRM</name>
<reference evidence="6" key="1">
    <citation type="submission" date="2021-10" db="EMBL/GenBank/DDBJ databases">
        <title>Anaerobic single-cell dispensing facilitates the cultivation of human gut bacteria.</title>
        <authorList>
            <person name="Afrizal A."/>
        </authorList>
    </citation>
    <scope>NUCLEOTIDE SEQUENCE</scope>
    <source>
        <strain evidence="6">CLA-AA-H250</strain>
    </source>
</reference>
<comment type="catalytic activity">
    <reaction evidence="4">
        <text>[protein]-peptidylproline (omega=180) = [protein]-peptidylproline (omega=0)</text>
        <dbReference type="Rhea" id="RHEA:16237"/>
        <dbReference type="Rhea" id="RHEA-COMP:10747"/>
        <dbReference type="Rhea" id="RHEA-COMP:10748"/>
        <dbReference type="ChEBI" id="CHEBI:83833"/>
        <dbReference type="ChEBI" id="CHEBI:83834"/>
        <dbReference type="EC" id="5.2.1.8"/>
    </reaction>
</comment>
<comment type="function">
    <text evidence="1 4">PPIases accelerate the folding of proteins. It catalyzes the cis-trans isomerization of proline imidic peptide bonds in oligopeptides.</text>
</comment>
<dbReference type="RefSeq" id="WP_308448384.1">
    <property type="nucleotide sequence ID" value="NZ_JAJEQC010000001.1"/>
</dbReference>
<dbReference type="GO" id="GO:0003755">
    <property type="term" value="F:peptidyl-prolyl cis-trans isomerase activity"/>
    <property type="evidence" value="ECO:0007669"/>
    <property type="project" value="UniProtKB-UniRule"/>
</dbReference>
<dbReference type="EMBL" id="JAJEQC010000001">
    <property type="protein sequence ID" value="MCC2135764.1"/>
    <property type="molecule type" value="Genomic_DNA"/>
</dbReference>
<dbReference type="PRINTS" id="PR00153">
    <property type="entry name" value="CSAPPISMRASE"/>
</dbReference>
<keyword evidence="3 4" id="KW-0413">Isomerase</keyword>
<protein>
    <recommendedName>
        <fullName evidence="4">Peptidyl-prolyl cis-trans isomerase</fullName>
        <shortName evidence="4">PPIase</shortName>
        <ecNumber evidence="4">5.2.1.8</ecNumber>
    </recommendedName>
</protein>
<organism evidence="6 7">
    <name type="scientific">Hominenteromicrobium mulieris</name>
    <dbReference type="NCBI Taxonomy" id="2885357"/>
    <lineage>
        <taxon>Bacteria</taxon>
        <taxon>Bacillati</taxon>
        <taxon>Bacillota</taxon>
        <taxon>Clostridia</taxon>
        <taxon>Eubacteriales</taxon>
        <taxon>Oscillospiraceae</taxon>
        <taxon>Hominenteromicrobium</taxon>
    </lineage>
</organism>
<evidence type="ECO:0000256" key="3">
    <source>
        <dbReference type="ARBA" id="ARBA00023235"/>
    </source>
</evidence>
<evidence type="ECO:0000259" key="5">
    <source>
        <dbReference type="PROSITE" id="PS50072"/>
    </source>
</evidence>
<dbReference type="SUPFAM" id="SSF50891">
    <property type="entry name" value="Cyclophilin-like"/>
    <property type="match status" value="1"/>
</dbReference>
<gene>
    <name evidence="6" type="ORF">LKD31_01870</name>
</gene>
<evidence type="ECO:0000256" key="4">
    <source>
        <dbReference type="RuleBase" id="RU363019"/>
    </source>
</evidence>
<dbReference type="InterPro" id="IPR020892">
    <property type="entry name" value="Cyclophilin-type_PPIase_CS"/>
</dbReference>